<dbReference type="AlphaFoldDB" id="A0A2N9LWP4"/>
<evidence type="ECO:0000313" key="1">
    <source>
        <dbReference type="EMBL" id="SPE27621.1"/>
    </source>
</evidence>
<gene>
    <name evidence="1" type="ORF">SBA5_60028</name>
</gene>
<organism evidence="1 2">
    <name type="scientific">Candidatus Sulfuritelmatomonas gaucii</name>
    <dbReference type="NCBI Taxonomy" id="2043161"/>
    <lineage>
        <taxon>Bacteria</taxon>
        <taxon>Pseudomonadati</taxon>
        <taxon>Acidobacteriota</taxon>
        <taxon>Terriglobia</taxon>
        <taxon>Terriglobales</taxon>
        <taxon>Acidobacteriaceae</taxon>
        <taxon>Candidatus Sulfuritelmatomonas</taxon>
    </lineage>
</organism>
<accession>A0A2N9LWP4</accession>
<protein>
    <submittedName>
        <fullName evidence="1">Uncharacterized protein</fullName>
    </submittedName>
</protein>
<evidence type="ECO:0000313" key="2">
    <source>
        <dbReference type="Proteomes" id="UP000239735"/>
    </source>
</evidence>
<sequence>MPLRIAAGCCATPIRVLRPPLIPMAASAKAFPVTRSTRCPPSLPSATASRSTPRTATCLRGCVPYWHWSLWAFRSGAACDQNLNPKPGLKSSMTLNDLEFAYAPVRNQVRDLREYL</sequence>
<reference evidence="2" key="1">
    <citation type="submission" date="2018-02" db="EMBL/GenBank/DDBJ databases">
        <authorList>
            <person name="Hausmann B."/>
        </authorList>
    </citation>
    <scope>NUCLEOTIDE SEQUENCE [LARGE SCALE GENOMIC DNA]</scope>
    <source>
        <strain evidence="2">Peat soil MAG SbA5</strain>
    </source>
</reference>
<proteinExistence type="predicted"/>
<dbReference type="Proteomes" id="UP000239735">
    <property type="component" value="Unassembled WGS sequence"/>
</dbReference>
<name>A0A2N9LWP4_9BACT</name>
<dbReference type="EMBL" id="OKRB01000119">
    <property type="protein sequence ID" value="SPE27621.1"/>
    <property type="molecule type" value="Genomic_DNA"/>
</dbReference>